<dbReference type="InterPro" id="IPR039329">
    <property type="entry name" value="SIAE"/>
</dbReference>
<feature type="domain" description="Sialate O-acetylesterase" evidence="3">
    <location>
        <begin position="100"/>
        <end position="207"/>
    </location>
</feature>
<sequence length="639" mass="72914">MKRLLLRLMLGLPLLVQAQVSLPQLINDGMVLQRNAEIRIWGWSSKGESVSVSFLEKTYQVKADRNGKWFVDISDLPAGGPYRMTIKGKNQINLKDLYVGDVWLASGQSNMELPMSRVEPMYSKEIESASNAAIRFFEVPKTYNFEEAKEDLKGGEWMPVTPQNIGQFSAVAYFFAKNLNERYKVPIGIINSSLGGSPAEAWISEESLKKFPDYHDEAMRYKSAEFRDSIEQSDSERINSWYRKSSKDDIGIAKNWQDENINTSGWQEMEIPGYWADEELGAKNGVVWFRRKFDISSENLSNEAPELLMGRIVDADSVFVNGIFAGNTTYQYPPRRYKIPEGVLKKGKNTISIRVINERGRGGFVPDKPYKIVFEDEEIDLEGKWKYKLGAEMPPLRGQTFIRWKPLGLYNSMINPLTDYTIKGVIWYQGESNTDTSDEYRQLFSTLIRDWRKKWDQETFPFLFVQLANFMEAKEEPADSNWARLRDAQLKTLSLPQTGMAVAIDIGEWNDIHPLNKKAVGDRLAQTARKVAYKEEVVSGGPVYNSFTRKGNSIIINFDNVGKGLMIKNGKKLKHFAIAGKDHQFFRANAEIKGDKVIISSPKVKNPVAVRYGWADNPEGVNFYNKNGFPASPFRTDDW</sequence>
<dbReference type="RefSeq" id="WP_311502695.1">
    <property type="nucleotide sequence ID" value="NZ_JAVRHK010000004.1"/>
</dbReference>
<keyword evidence="2" id="KW-0732">Signal</keyword>
<evidence type="ECO:0000313" key="5">
    <source>
        <dbReference type="Proteomes" id="UP001262582"/>
    </source>
</evidence>
<gene>
    <name evidence="4" type="ORF">RM539_07115</name>
</gene>
<feature type="domain" description="Sialate O-acetylesterase" evidence="3">
    <location>
        <begin position="400"/>
        <end position="527"/>
    </location>
</feature>
<feature type="chain" id="PRO_5046471757" evidence="2">
    <location>
        <begin position="19"/>
        <end position="639"/>
    </location>
</feature>
<dbReference type="Gene3D" id="3.40.50.1110">
    <property type="entry name" value="SGNH hydrolase"/>
    <property type="match status" value="2"/>
</dbReference>
<comment type="caution">
    <text evidence="4">The sequence shown here is derived from an EMBL/GenBank/DDBJ whole genome shotgun (WGS) entry which is preliminary data.</text>
</comment>
<keyword evidence="5" id="KW-1185">Reference proteome</keyword>
<dbReference type="InterPro" id="IPR008979">
    <property type="entry name" value="Galactose-bd-like_sf"/>
</dbReference>
<evidence type="ECO:0000256" key="1">
    <source>
        <dbReference type="ARBA" id="ARBA00022801"/>
    </source>
</evidence>
<evidence type="ECO:0000259" key="3">
    <source>
        <dbReference type="Pfam" id="PF03629"/>
    </source>
</evidence>
<dbReference type="InterPro" id="IPR036514">
    <property type="entry name" value="SGNH_hydro_sf"/>
</dbReference>
<dbReference type="EMBL" id="JAVRHK010000004">
    <property type="protein sequence ID" value="MDT0676348.1"/>
    <property type="molecule type" value="Genomic_DNA"/>
</dbReference>
<evidence type="ECO:0000313" key="4">
    <source>
        <dbReference type="EMBL" id="MDT0676348.1"/>
    </source>
</evidence>
<proteinExistence type="predicted"/>
<dbReference type="Pfam" id="PF03629">
    <property type="entry name" value="SASA"/>
    <property type="match status" value="2"/>
</dbReference>
<evidence type="ECO:0000256" key="2">
    <source>
        <dbReference type="SAM" id="SignalP"/>
    </source>
</evidence>
<dbReference type="PANTHER" id="PTHR22901:SF0">
    <property type="entry name" value="SIALATE O-ACETYLESTERASE"/>
    <property type="match status" value="1"/>
</dbReference>
<dbReference type="SUPFAM" id="SSF49785">
    <property type="entry name" value="Galactose-binding domain-like"/>
    <property type="match status" value="1"/>
</dbReference>
<organism evidence="4 5">
    <name type="scientific">Autumnicola musiva</name>
    <dbReference type="NCBI Taxonomy" id="3075589"/>
    <lineage>
        <taxon>Bacteria</taxon>
        <taxon>Pseudomonadati</taxon>
        <taxon>Bacteroidota</taxon>
        <taxon>Flavobacteriia</taxon>
        <taxon>Flavobacteriales</taxon>
        <taxon>Flavobacteriaceae</taxon>
        <taxon>Autumnicola</taxon>
    </lineage>
</organism>
<protein>
    <submittedName>
        <fullName evidence="4">Sialate O-acetylesterase</fullName>
    </submittedName>
</protein>
<dbReference type="InterPro" id="IPR005181">
    <property type="entry name" value="SASA"/>
</dbReference>
<accession>A0ABU3D495</accession>
<dbReference type="Proteomes" id="UP001262582">
    <property type="component" value="Unassembled WGS sequence"/>
</dbReference>
<dbReference type="PANTHER" id="PTHR22901">
    <property type="entry name" value="SIALATE O-ACETYLESTERASE"/>
    <property type="match status" value="1"/>
</dbReference>
<dbReference type="SUPFAM" id="SSF52266">
    <property type="entry name" value="SGNH hydrolase"/>
    <property type="match status" value="1"/>
</dbReference>
<keyword evidence="1" id="KW-0378">Hydrolase</keyword>
<reference evidence="4 5" key="1">
    <citation type="submission" date="2023-09" db="EMBL/GenBank/DDBJ databases">
        <authorList>
            <person name="Rey-Velasco X."/>
        </authorList>
    </citation>
    <scope>NUCLEOTIDE SEQUENCE [LARGE SCALE GENOMIC DNA]</scope>
    <source>
        <strain evidence="4 5">F117</strain>
    </source>
</reference>
<name>A0ABU3D495_9FLAO</name>
<feature type="signal peptide" evidence="2">
    <location>
        <begin position="1"/>
        <end position="18"/>
    </location>
</feature>